<evidence type="ECO:0000256" key="4">
    <source>
        <dbReference type="ARBA" id="ARBA00023136"/>
    </source>
</evidence>
<comment type="caution">
    <text evidence="20">The sequence shown here is derived from an EMBL/GenBank/DDBJ whole genome shotgun (WGS) entry which is preliminary data.</text>
</comment>
<evidence type="ECO:0000256" key="13">
    <source>
        <dbReference type="PIRSR" id="PIRSR000615-4"/>
    </source>
</evidence>
<dbReference type="EMBL" id="JARAKH010000017">
    <property type="protein sequence ID" value="KAK8395631.1"/>
    <property type="molecule type" value="Genomic_DNA"/>
</dbReference>
<feature type="binding site" evidence="12">
    <location>
        <position position="1079"/>
    </location>
    <ligand>
        <name>Mg(2+)</name>
        <dbReference type="ChEBI" id="CHEBI:18420"/>
    </ligand>
</feature>
<accession>A0AAW0U9L9</accession>
<feature type="domain" description="Ig-like" evidence="19">
    <location>
        <begin position="377"/>
        <end position="478"/>
    </location>
</feature>
<dbReference type="InterPro" id="IPR013098">
    <property type="entry name" value="Ig_I-set"/>
</dbReference>
<dbReference type="Pfam" id="PF07679">
    <property type="entry name" value="I-set"/>
    <property type="match status" value="1"/>
</dbReference>
<dbReference type="Proteomes" id="UP001487740">
    <property type="component" value="Unassembled WGS sequence"/>
</dbReference>
<dbReference type="Pfam" id="PF13927">
    <property type="entry name" value="Ig_3"/>
    <property type="match status" value="1"/>
</dbReference>
<dbReference type="InterPro" id="IPR017441">
    <property type="entry name" value="Protein_kinase_ATP_BS"/>
</dbReference>
<dbReference type="InterPro" id="IPR003598">
    <property type="entry name" value="Ig_sub2"/>
</dbReference>
<evidence type="ECO:0000256" key="5">
    <source>
        <dbReference type="ARBA" id="ARBA00023157"/>
    </source>
</evidence>
<feature type="transmembrane region" description="Helical" evidence="16">
    <location>
        <begin position="693"/>
        <end position="713"/>
    </location>
</feature>
<keyword evidence="21" id="KW-1185">Reference proteome</keyword>
<dbReference type="InterPro" id="IPR011009">
    <property type="entry name" value="Kinase-like_dom_sf"/>
</dbReference>
<dbReference type="Gene3D" id="3.30.200.20">
    <property type="entry name" value="Phosphorylase Kinase, domain 1"/>
    <property type="match status" value="1"/>
</dbReference>
<dbReference type="PROSITE" id="PS50011">
    <property type="entry name" value="PROTEIN_KINASE_DOM"/>
    <property type="match status" value="1"/>
</dbReference>
<dbReference type="PIRSF" id="PIRSF000615">
    <property type="entry name" value="TyrPK_CSF1-R"/>
    <property type="match status" value="1"/>
</dbReference>
<keyword evidence="12" id="KW-0460">Magnesium</keyword>
<evidence type="ECO:0008006" key="22">
    <source>
        <dbReference type="Google" id="ProtNLM"/>
    </source>
</evidence>
<dbReference type="SUPFAM" id="SSF48726">
    <property type="entry name" value="Immunoglobulin"/>
    <property type="match status" value="5"/>
</dbReference>
<evidence type="ECO:0000256" key="14">
    <source>
        <dbReference type="PROSITE-ProRule" id="PRU10141"/>
    </source>
</evidence>
<feature type="compositionally biased region" description="Polar residues" evidence="15">
    <location>
        <begin position="1345"/>
        <end position="1358"/>
    </location>
</feature>
<feature type="compositionally biased region" description="Polar residues" evidence="15">
    <location>
        <begin position="908"/>
        <end position="918"/>
    </location>
</feature>
<dbReference type="Pfam" id="PF07714">
    <property type="entry name" value="PK_Tyr_Ser-Thr"/>
    <property type="match status" value="1"/>
</dbReference>
<feature type="region of interest" description="Disordered" evidence="15">
    <location>
        <begin position="1290"/>
        <end position="1358"/>
    </location>
</feature>
<dbReference type="PANTHER" id="PTHR24416">
    <property type="entry name" value="TYROSINE-PROTEIN KINASE RECEPTOR"/>
    <property type="match status" value="1"/>
</dbReference>
<evidence type="ECO:0000256" key="8">
    <source>
        <dbReference type="ARBA" id="ARBA00023319"/>
    </source>
</evidence>
<protein>
    <recommendedName>
        <fullName evidence="22">Vascular endothelial growth factor receptor 1</fullName>
    </recommendedName>
</protein>
<dbReference type="InterPro" id="IPR003599">
    <property type="entry name" value="Ig_sub"/>
</dbReference>
<comment type="catalytic activity">
    <reaction evidence="9">
        <text>L-tyrosyl-[protein] + ATP = O-phospho-L-tyrosyl-[protein] + ADP + H(+)</text>
        <dbReference type="Rhea" id="RHEA:10596"/>
        <dbReference type="Rhea" id="RHEA-COMP:10136"/>
        <dbReference type="Rhea" id="RHEA-COMP:20101"/>
        <dbReference type="ChEBI" id="CHEBI:15378"/>
        <dbReference type="ChEBI" id="CHEBI:30616"/>
        <dbReference type="ChEBI" id="CHEBI:46858"/>
        <dbReference type="ChEBI" id="CHEBI:61978"/>
        <dbReference type="ChEBI" id="CHEBI:456216"/>
        <dbReference type="EC" id="2.7.10.1"/>
    </reaction>
</comment>
<evidence type="ECO:0000259" key="18">
    <source>
        <dbReference type="PROSITE" id="PS50011"/>
    </source>
</evidence>
<comment type="subcellular location">
    <subcellularLocation>
        <location evidence="1">Membrane</location>
        <topology evidence="1">Single-pass membrane protein</topology>
    </subcellularLocation>
</comment>
<feature type="binding site" evidence="12">
    <location>
        <position position="1066"/>
    </location>
    <ligand>
        <name>Mg(2+)</name>
        <dbReference type="ChEBI" id="CHEBI:18420"/>
    </ligand>
</feature>
<dbReference type="PROSITE" id="PS00107">
    <property type="entry name" value="PROTEIN_KINASE_ATP"/>
    <property type="match status" value="1"/>
</dbReference>
<evidence type="ECO:0000256" key="3">
    <source>
        <dbReference type="ARBA" id="ARBA00022989"/>
    </source>
</evidence>
<keyword evidence="11 14" id="KW-0067">ATP-binding</keyword>
<dbReference type="GO" id="GO:0046872">
    <property type="term" value="F:metal ion binding"/>
    <property type="evidence" value="ECO:0007669"/>
    <property type="project" value="UniProtKB-KW"/>
</dbReference>
<dbReference type="InterPro" id="IPR007110">
    <property type="entry name" value="Ig-like_dom"/>
</dbReference>
<feature type="domain" description="Ig-like" evidence="19">
    <location>
        <begin position="578"/>
        <end position="680"/>
    </location>
</feature>
<dbReference type="InterPro" id="IPR013783">
    <property type="entry name" value="Ig-like_fold"/>
</dbReference>
<dbReference type="Gene3D" id="2.60.40.10">
    <property type="entry name" value="Immunoglobulins"/>
    <property type="match status" value="5"/>
</dbReference>
<name>A0AAW0U9L9_SCYPA</name>
<keyword evidence="11 14" id="KW-0547">Nucleotide-binding</keyword>
<evidence type="ECO:0000256" key="9">
    <source>
        <dbReference type="ARBA" id="ARBA00051243"/>
    </source>
</evidence>
<evidence type="ECO:0000256" key="6">
    <source>
        <dbReference type="ARBA" id="ARBA00023170"/>
    </source>
</evidence>
<evidence type="ECO:0000256" key="10">
    <source>
        <dbReference type="PIRSR" id="PIRSR000615-1"/>
    </source>
</evidence>
<proteinExistence type="predicted"/>
<feature type="binding site" evidence="11 14">
    <location>
        <position position="801"/>
    </location>
    <ligand>
        <name>ATP</name>
        <dbReference type="ChEBI" id="CHEBI:30616"/>
    </ligand>
</feature>
<evidence type="ECO:0000256" key="15">
    <source>
        <dbReference type="SAM" id="MobiDB-lite"/>
    </source>
</evidence>
<feature type="site" description="Important for interaction with phosphotyrosine-binding proteins" evidence="13">
    <location>
        <position position="1190"/>
    </location>
</feature>
<feature type="binding site" evidence="11">
    <location>
        <position position="1065"/>
    </location>
    <ligand>
        <name>ATP</name>
        <dbReference type="ChEBI" id="CHEBI:30616"/>
    </ligand>
</feature>
<keyword evidence="3 16" id="KW-1133">Transmembrane helix</keyword>
<feature type="signal peptide" evidence="17">
    <location>
        <begin position="1"/>
        <end position="18"/>
    </location>
</feature>
<reference evidence="20 21" key="1">
    <citation type="submission" date="2023-03" db="EMBL/GenBank/DDBJ databases">
        <title>High-quality genome of Scylla paramamosain provides insights in environmental adaptation.</title>
        <authorList>
            <person name="Zhang L."/>
        </authorList>
    </citation>
    <scope>NUCLEOTIDE SEQUENCE [LARGE SCALE GENOMIC DNA]</scope>
    <source>
        <strain evidence="20">LZ_2023a</strain>
        <tissue evidence="20">Muscle</tissue>
    </source>
</reference>
<dbReference type="PANTHER" id="PTHR24416:SF600">
    <property type="entry name" value="PDGF- AND VEGF-RECEPTOR RELATED, ISOFORM J"/>
    <property type="match status" value="1"/>
</dbReference>
<feature type="domain" description="Protein kinase" evidence="18">
    <location>
        <begin position="768"/>
        <end position="1191"/>
    </location>
</feature>
<dbReference type="InterPro" id="IPR001245">
    <property type="entry name" value="Ser-Thr/Tyr_kinase_cat_dom"/>
</dbReference>
<feature type="binding site" evidence="11">
    <location>
        <begin position="775"/>
        <end position="782"/>
    </location>
    <ligand>
        <name>ATP</name>
        <dbReference type="ChEBI" id="CHEBI:30616"/>
    </ligand>
</feature>
<evidence type="ECO:0000259" key="19">
    <source>
        <dbReference type="PROSITE" id="PS50835"/>
    </source>
</evidence>
<feature type="compositionally biased region" description="Polar residues" evidence="15">
    <location>
        <begin position="887"/>
        <end position="897"/>
    </location>
</feature>
<keyword evidence="8" id="KW-0393">Immunoglobulin domain</keyword>
<feature type="compositionally biased region" description="Polar residues" evidence="15">
    <location>
        <begin position="929"/>
        <end position="945"/>
    </location>
</feature>
<gene>
    <name evidence="20" type="ORF">O3P69_005617</name>
</gene>
<keyword evidence="6" id="KW-0675">Receptor</keyword>
<dbReference type="GO" id="GO:0004714">
    <property type="term" value="F:transmembrane receptor protein tyrosine kinase activity"/>
    <property type="evidence" value="ECO:0007669"/>
    <property type="project" value="UniProtKB-EC"/>
</dbReference>
<keyword evidence="12" id="KW-0479">Metal-binding</keyword>
<dbReference type="InterPro" id="IPR036179">
    <property type="entry name" value="Ig-like_dom_sf"/>
</dbReference>
<organism evidence="20 21">
    <name type="scientific">Scylla paramamosain</name>
    <name type="common">Mud crab</name>
    <dbReference type="NCBI Taxonomy" id="85552"/>
    <lineage>
        <taxon>Eukaryota</taxon>
        <taxon>Metazoa</taxon>
        <taxon>Ecdysozoa</taxon>
        <taxon>Arthropoda</taxon>
        <taxon>Crustacea</taxon>
        <taxon>Multicrustacea</taxon>
        <taxon>Malacostraca</taxon>
        <taxon>Eumalacostraca</taxon>
        <taxon>Eucarida</taxon>
        <taxon>Decapoda</taxon>
        <taxon>Pleocyemata</taxon>
        <taxon>Brachyura</taxon>
        <taxon>Eubrachyura</taxon>
        <taxon>Portunoidea</taxon>
        <taxon>Portunidae</taxon>
        <taxon>Portuninae</taxon>
        <taxon>Scylla</taxon>
    </lineage>
</organism>
<dbReference type="SUPFAM" id="SSF56112">
    <property type="entry name" value="Protein kinase-like (PK-like)"/>
    <property type="match status" value="1"/>
</dbReference>
<evidence type="ECO:0000256" key="2">
    <source>
        <dbReference type="ARBA" id="ARBA00022692"/>
    </source>
</evidence>
<dbReference type="PROSITE" id="PS50835">
    <property type="entry name" value="IG_LIKE"/>
    <property type="match status" value="3"/>
</dbReference>
<evidence type="ECO:0000256" key="11">
    <source>
        <dbReference type="PIRSR" id="PIRSR000615-2"/>
    </source>
</evidence>
<dbReference type="GO" id="GO:0043235">
    <property type="term" value="C:receptor complex"/>
    <property type="evidence" value="ECO:0007669"/>
    <property type="project" value="TreeGrafter"/>
</dbReference>
<dbReference type="GO" id="GO:0005886">
    <property type="term" value="C:plasma membrane"/>
    <property type="evidence" value="ECO:0007669"/>
    <property type="project" value="TreeGrafter"/>
</dbReference>
<keyword evidence="2 16" id="KW-0812">Transmembrane</keyword>
<evidence type="ECO:0000256" key="12">
    <source>
        <dbReference type="PIRSR" id="PIRSR000615-3"/>
    </source>
</evidence>
<sequence>MSSFFVLLLVCCVAAELAVRPPKLNVGQEVVIKTEKQKDFELRCEGDKALDWDISAPEDYAEIESEEDDDGEYPYVSTLTVVSTAVEDTGFYRCHYDTYTSLEKDQNNVASTYIYVYDGKHDLVDNTTKFVSVNTNERLVLGCRTTLPATRLLLHKNSALVDTSNTHRIRWDSKIGFTLLSLTIHDSGMYNCRSESTGEVQQYHVNVSPASSLLGDPIIDETPDPHYTVGHPFSLNCTVVEGRDKTTLSWSYPNTAAQYNSSTVEVGTSIVSTLVVPSATLQDSGVYTCTASDLTHSTKDSLTIAIKDSLEPYVRINSTNLIMRGSRYTLNLEKVSHWFIIKNFTASDFGEYTITATTRDKTASSNKSVTFEIHSAPKVELHDVPQYVWLQTKLQVVCRVQGFPLPSIRWEFQPCVNGPLSCTHYENIEITEGSLKHREPGNVVESLPSLTAESLGYLRCVANNTLGSHSATTPVTISDIGGLHVLNHTGLSSQALTLIENDDFLLSCGANKLHYGNVTLRTPPGFLGQVKERDTNYSFVQEVKVQRVTKAVEGKYECVAVLYGGKEEIKEVNVGVIAEVKVHFKNDSNMAENKTMNVKTGEELFLNCTVFGTPAPKVTWMKNDNPLTNVSDFFDNERTLLSKDGQRIEIKVLRKKEHEGVYTCRAENRMNAVVGKLKLSFAFDKGLTTSAKIGLAVACFGIAVLIITVVILFKRVKTERKFRKSFRANELYLFEKGNIGQLNPDCSADEQAELLPYGQEWEVPRDCISLGKQLGSGAFGRVVKAKVTDLEGPGTTTVAIKMCKSQAEQSQVRALALELKIMIHLGKHLNIVNLMGANTVHIGKGELWILVEYCRFGNILVFMHRHRRNFINQIDPNTGHIDINKMTPDTGSVTSPFSPAGSWRLDNSRGSISHNRVSATHGPFPQSPPHSGTPQAHNPMYNASSGGHFLWPGNANPTEAASSDVSESCCEDLKSPATTISTASDERTQNLYFTSTSGSSVSHGPMSEAALLDSHGKTMAHEVGSVPGVNTPFTTSHLVSWAWQVAHGMDYLASRKVLHGDLAARNLLLADDNVVKISDFGLSRDMYKKDIYMKKSDDLMPIKWISVEAIRDRIFSVQSDVWAFGRHPVDKDFLQLLEDGYRMACPKYANQEIYDLLLECWDAEPMDRPSFMEALHRLGSLMQPDVKEEYLNMNDQYMRMNEERFKEQPDYLNMLTPPDYENMTNKVPDDDTKPHYVNMEVAGGDRRDTTSSQHHATIQSPEMVSYCNLNLPASPASPAPQTTPHYLPMDGARHSPSPEDDVFTPGPDEHTGFTFAKGGDKSSPNKEDKMPFLQNSEAKGKNFDAENSSLIVNGHDNT</sequence>
<dbReference type="InterPro" id="IPR000719">
    <property type="entry name" value="Prot_kinase_dom"/>
</dbReference>
<evidence type="ECO:0000256" key="1">
    <source>
        <dbReference type="ARBA" id="ARBA00004167"/>
    </source>
</evidence>
<feature type="region of interest" description="Disordered" evidence="15">
    <location>
        <begin position="877"/>
        <end position="945"/>
    </location>
</feature>
<dbReference type="GO" id="GO:0005524">
    <property type="term" value="F:ATP binding"/>
    <property type="evidence" value="ECO:0007669"/>
    <property type="project" value="UniProtKB-UniRule"/>
</dbReference>
<dbReference type="Pfam" id="PF21339">
    <property type="entry name" value="VEGFR-1-like_Ig-like"/>
    <property type="match status" value="1"/>
</dbReference>
<dbReference type="InterPro" id="IPR050122">
    <property type="entry name" value="RTK"/>
</dbReference>
<evidence type="ECO:0000256" key="16">
    <source>
        <dbReference type="SAM" id="Phobius"/>
    </source>
</evidence>
<keyword evidence="4 16" id="KW-0472">Membrane</keyword>
<dbReference type="PROSITE" id="PS00109">
    <property type="entry name" value="PROTEIN_KINASE_TYR"/>
    <property type="match status" value="1"/>
</dbReference>
<evidence type="ECO:0000313" key="21">
    <source>
        <dbReference type="Proteomes" id="UP001487740"/>
    </source>
</evidence>
<feature type="compositionally biased region" description="Basic and acidic residues" evidence="15">
    <location>
        <begin position="1318"/>
        <end position="1330"/>
    </location>
</feature>
<feature type="active site" description="Proton acceptor" evidence="10">
    <location>
        <position position="1061"/>
    </location>
</feature>
<dbReference type="Gene3D" id="1.10.510.10">
    <property type="entry name" value="Transferase(Phosphotransferase) domain 1"/>
    <property type="match status" value="1"/>
</dbReference>
<evidence type="ECO:0000256" key="17">
    <source>
        <dbReference type="SAM" id="SignalP"/>
    </source>
</evidence>
<keyword evidence="7" id="KW-0325">Glycoprotein</keyword>
<dbReference type="PRINTS" id="PR01832">
    <property type="entry name" value="VEGFRECEPTOR"/>
</dbReference>
<dbReference type="GO" id="GO:0007169">
    <property type="term" value="P:cell surface receptor protein tyrosine kinase signaling pathway"/>
    <property type="evidence" value="ECO:0007669"/>
    <property type="project" value="TreeGrafter"/>
</dbReference>
<evidence type="ECO:0000313" key="20">
    <source>
        <dbReference type="EMBL" id="KAK8395631.1"/>
    </source>
</evidence>
<dbReference type="InterPro" id="IPR008266">
    <property type="entry name" value="Tyr_kinase_AS"/>
</dbReference>
<evidence type="ECO:0000256" key="7">
    <source>
        <dbReference type="ARBA" id="ARBA00023180"/>
    </source>
</evidence>
<feature type="domain" description="Ig-like" evidence="19">
    <location>
        <begin position="217"/>
        <end position="305"/>
    </location>
</feature>
<keyword evidence="17" id="KW-0732">Signal</keyword>
<keyword evidence="5" id="KW-1015">Disulfide bond</keyword>
<dbReference type="SMART" id="SM00408">
    <property type="entry name" value="IGc2"/>
    <property type="match status" value="4"/>
</dbReference>
<dbReference type="SMART" id="SM00409">
    <property type="entry name" value="IG"/>
    <property type="match status" value="6"/>
</dbReference>
<feature type="chain" id="PRO_5043407508" description="Vascular endothelial growth factor receptor 1" evidence="17">
    <location>
        <begin position="19"/>
        <end position="1358"/>
    </location>
</feature>